<dbReference type="KEGG" id="xba:C7S18_07750"/>
<protein>
    <submittedName>
        <fullName evidence="2">Uncharacterized protein</fullName>
    </submittedName>
</protein>
<evidence type="ECO:0000313" key="3">
    <source>
        <dbReference type="Proteomes" id="UP000241074"/>
    </source>
</evidence>
<dbReference type="Proteomes" id="UP000241074">
    <property type="component" value="Chromosome"/>
</dbReference>
<feature type="signal peptide" evidence="1">
    <location>
        <begin position="1"/>
        <end position="18"/>
    </location>
</feature>
<keyword evidence="1" id="KW-0732">Signal</keyword>
<name>A0A2P1PQG8_9GAMM</name>
<accession>A0A2P1PQG8</accession>
<feature type="chain" id="PRO_5015180657" evidence="1">
    <location>
        <begin position="19"/>
        <end position="126"/>
    </location>
</feature>
<evidence type="ECO:0000256" key="1">
    <source>
        <dbReference type="SAM" id="SignalP"/>
    </source>
</evidence>
<proteinExistence type="predicted"/>
<gene>
    <name evidence="2" type="ORF">C7S18_07750</name>
</gene>
<reference evidence="2 3" key="2">
    <citation type="submission" date="2018-03" db="EMBL/GenBank/DDBJ databases">
        <authorList>
            <person name="Keele B.F."/>
        </authorList>
    </citation>
    <scope>NUCLEOTIDE SEQUENCE [LARGE SCALE GENOMIC DNA]</scope>
    <source>
        <strain evidence="2 3">D13</strain>
    </source>
</reference>
<sequence>MLMTLILILGSLMSGLSAQEVVAVTVRHEVTGQTTSLDAAALERFNEQWRGKQVSASDGDPNWEARLDIAFAGESGGRWFYALNGDLQVLAMKHVTRYRVPNPEAMNRLLGLVVPGRVDEAAPARD</sequence>
<reference evidence="2 3" key="1">
    <citation type="submission" date="2018-03" db="EMBL/GenBank/DDBJ databases">
        <title>Ahniella affigens gen. nov., sp. nov., a gammaproteobacterium isolated from sandy soil near a stream.</title>
        <authorList>
            <person name="Ko Y."/>
            <person name="Kim J.-H."/>
        </authorList>
    </citation>
    <scope>NUCLEOTIDE SEQUENCE [LARGE SCALE GENOMIC DNA]</scope>
    <source>
        <strain evidence="2 3">D13</strain>
    </source>
</reference>
<keyword evidence="3" id="KW-1185">Reference proteome</keyword>
<dbReference type="EMBL" id="CP027860">
    <property type="protein sequence ID" value="AVP97091.1"/>
    <property type="molecule type" value="Genomic_DNA"/>
</dbReference>
<evidence type="ECO:0000313" key="2">
    <source>
        <dbReference type="EMBL" id="AVP97091.1"/>
    </source>
</evidence>
<organism evidence="2 3">
    <name type="scientific">Ahniella affigens</name>
    <dbReference type="NCBI Taxonomy" id="2021234"/>
    <lineage>
        <taxon>Bacteria</taxon>
        <taxon>Pseudomonadati</taxon>
        <taxon>Pseudomonadota</taxon>
        <taxon>Gammaproteobacteria</taxon>
        <taxon>Lysobacterales</taxon>
        <taxon>Rhodanobacteraceae</taxon>
        <taxon>Ahniella</taxon>
    </lineage>
</organism>
<dbReference type="AlphaFoldDB" id="A0A2P1PQG8"/>